<dbReference type="SMART" id="SM00717">
    <property type="entry name" value="SANT"/>
    <property type="match status" value="2"/>
</dbReference>
<evidence type="ECO:0000256" key="7">
    <source>
        <dbReference type="ARBA" id="ARBA00022741"/>
    </source>
</evidence>
<comment type="subcellular location">
    <subcellularLocation>
        <location evidence="1">Cytoplasm</location>
        <location evidence="1">Cytoskeleton</location>
        <location evidence="1">Cilium basal body</location>
    </subcellularLocation>
</comment>
<dbReference type="CDD" id="cd00167">
    <property type="entry name" value="SANT"/>
    <property type="match status" value="2"/>
</dbReference>
<organism evidence="16 17">
    <name type="scientific">Thraustotheca clavata</name>
    <dbReference type="NCBI Taxonomy" id="74557"/>
    <lineage>
        <taxon>Eukaryota</taxon>
        <taxon>Sar</taxon>
        <taxon>Stramenopiles</taxon>
        <taxon>Oomycota</taxon>
        <taxon>Saprolegniomycetes</taxon>
        <taxon>Saprolegniales</taxon>
        <taxon>Achlyaceae</taxon>
        <taxon>Thraustotheca</taxon>
    </lineage>
</organism>
<dbReference type="InterPro" id="IPR009057">
    <property type="entry name" value="Homeodomain-like_sf"/>
</dbReference>
<feature type="region of interest" description="Disordered" evidence="13">
    <location>
        <begin position="222"/>
        <end position="256"/>
    </location>
</feature>
<dbReference type="GO" id="GO:0036064">
    <property type="term" value="C:ciliary basal body"/>
    <property type="evidence" value="ECO:0007669"/>
    <property type="project" value="TreeGrafter"/>
</dbReference>
<dbReference type="GO" id="GO:0005524">
    <property type="term" value="F:ATP binding"/>
    <property type="evidence" value="ECO:0007669"/>
    <property type="project" value="UniProtKB-KW"/>
</dbReference>
<comment type="similarity">
    <text evidence="2">Belongs to the tubulin polyglutamylase family.</text>
</comment>
<evidence type="ECO:0000256" key="3">
    <source>
        <dbReference type="ARBA" id="ARBA00022490"/>
    </source>
</evidence>
<dbReference type="PANTHER" id="PTHR12241:SF31">
    <property type="entry name" value="POLYGLUTAMYLASE COMPLEX SUBUNIT TTLL1"/>
    <property type="match status" value="1"/>
</dbReference>
<dbReference type="Gene3D" id="3.30.470.20">
    <property type="entry name" value="ATP-grasp fold, B domain"/>
    <property type="match status" value="1"/>
</dbReference>
<evidence type="ECO:0000256" key="6">
    <source>
        <dbReference type="ARBA" id="ARBA00022737"/>
    </source>
</evidence>
<dbReference type="AlphaFoldDB" id="A0A1W0A9U9"/>
<dbReference type="Gene3D" id="1.10.10.60">
    <property type="entry name" value="Homeodomain-like"/>
    <property type="match status" value="2"/>
</dbReference>
<evidence type="ECO:0000256" key="13">
    <source>
        <dbReference type="SAM" id="MobiDB-lite"/>
    </source>
</evidence>
<dbReference type="PROSITE" id="PS50090">
    <property type="entry name" value="MYB_LIKE"/>
    <property type="match status" value="2"/>
</dbReference>
<name>A0A1W0A9U9_9STRA</name>
<keyword evidence="5" id="KW-0493">Microtubule</keyword>
<evidence type="ECO:0000313" key="17">
    <source>
        <dbReference type="Proteomes" id="UP000243217"/>
    </source>
</evidence>
<evidence type="ECO:0000256" key="5">
    <source>
        <dbReference type="ARBA" id="ARBA00022701"/>
    </source>
</evidence>
<feature type="non-terminal residue" evidence="16">
    <location>
        <position position="1"/>
    </location>
</feature>
<dbReference type="GO" id="GO:0015631">
    <property type="term" value="F:tubulin binding"/>
    <property type="evidence" value="ECO:0007669"/>
    <property type="project" value="TreeGrafter"/>
</dbReference>
<evidence type="ECO:0000256" key="4">
    <source>
        <dbReference type="ARBA" id="ARBA00022598"/>
    </source>
</evidence>
<evidence type="ECO:0000256" key="1">
    <source>
        <dbReference type="ARBA" id="ARBA00004120"/>
    </source>
</evidence>
<dbReference type="PROSITE" id="PS51294">
    <property type="entry name" value="HTH_MYB"/>
    <property type="match status" value="2"/>
</dbReference>
<evidence type="ECO:0000256" key="11">
    <source>
        <dbReference type="ARBA" id="ARBA00023212"/>
    </source>
</evidence>
<dbReference type="PROSITE" id="PS51221">
    <property type="entry name" value="TTL"/>
    <property type="match status" value="1"/>
</dbReference>
<reference evidence="16 17" key="1">
    <citation type="journal article" date="2014" name="Genome Biol. Evol.">
        <title>The secreted proteins of Achlya hypogyna and Thraustotheca clavata identify the ancestral oomycete secretome and reveal gene acquisitions by horizontal gene transfer.</title>
        <authorList>
            <person name="Misner I."/>
            <person name="Blouin N."/>
            <person name="Leonard G."/>
            <person name="Richards T.A."/>
            <person name="Lane C.E."/>
        </authorList>
    </citation>
    <scope>NUCLEOTIDE SEQUENCE [LARGE SCALE GENOMIC DNA]</scope>
    <source>
        <strain evidence="16 17">ATCC 34112</strain>
    </source>
</reference>
<dbReference type="GO" id="GO:0070740">
    <property type="term" value="F:tubulin-glutamic acid ligase activity"/>
    <property type="evidence" value="ECO:0007669"/>
    <property type="project" value="TreeGrafter"/>
</dbReference>
<feature type="region of interest" description="Disordered" evidence="13">
    <location>
        <begin position="127"/>
        <end position="182"/>
    </location>
</feature>
<keyword evidence="7" id="KW-0547">Nucleotide-binding</keyword>
<evidence type="ECO:0000256" key="12">
    <source>
        <dbReference type="ARBA" id="ARBA00023273"/>
    </source>
</evidence>
<evidence type="ECO:0000256" key="2">
    <source>
        <dbReference type="ARBA" id="ARBA00006118"/>
    </source>
</evidence>
<protein>
    <submittedName>
        <fullName evidence="16">Tubulin-tyrosine ligase family</fullName>
    </submittedName>
</protein>
<keyword evidence="9" id="KW-0969">Cilium</keyword>
<dbReference type="InterPro" id="IPR001005">
    <property type="entry name" value="SANT/Myb"/>
</dbReference>
<keyword evidence="11" id="KW-0206">Cytoskeleton</keyword>
<feature type="domain" description="HTH myb-type" evidence="15">
    <location>
        <begin position="254"/>
        <end position="305"/>
    </location>
</feature>
<dbReference type="GO" id="GO:0005874">
    <property type="term" value="C:microtubule"/>
    <property type="evidence" value="ECO:0007669"/>
    <property type="project" value="UniProtKB-KW"/>
</dbReference>
<gene>
    <name evidence="16" type="ORF">THRCLA_00932</name>
</gene>
<keyword evidence="4 16" id="KW-0436">Ligase</keyword>
<dbReference type="GO" id="GO:0000226">
    <property type="term" value="P:microtubule cytoskeleton organization"/>
    <property type="evidence" value="ECO:0007669"/>
    <property type="project" value="TreeGrafter"/>
</dbReference>
<evidence type="ECO:0000259" key="14">
    <source>
        <dbReference type="PROSITE" id="PS50090"/>
    </source>
</evidence>
<dbReference type="SUPFAM" id="SSF46689">
    <property type="entry name" value="Homeodomain-like"/>
    <property type="match status" value="1"/>
</dbReference>
<dbReference type="STRING" id="74557.A0A1W0A9U9"/>
<feature type="domain" description="Myb-like" evidence="14">
    <location>
        <begin position="254"/>
        <end position="305"/>
    </location>
</feature>
<evidence type="ECO:0000256" key="9">
    <source>
        <dbReference type="ARBA" id="ARBA00023069"/>
    </source>
</evidence>
<dbReference type="GO" id="GO:0003677">
    <property type="term" value="F:DNA binding"/>
    <property type="evidence" value="ECO:0007669"/>
    <property type="project" value="UniProtKB-KW"/>
</dbReference>
<dbReference type="InterPro" id="IPR004344">
    <property type="entry name" value="TTL/TTLL_fam"/>
</dbReference>
<feature type="compositionally biased region" description="Low complexity" evidence="13">
    <location>
        <begin position="165"/>
        <end position="182"/>
    </location>
</feature>
<feature type="compositionally biased region" description="Basic and acidic residues" evidence="13">
    <location>
        <begin position="371"/>
        <end position="382"/>
    </location>
</feature>
<evidence type="ECO:0000259" key="15">
    <source>
        <dbReference type="PROSITE" id="PS51294"/>
    </source>
</evidence>
<comment type="caution">
    <text evidence="16">The sequence shown here is derived from an EMBL/GenBank/DDBJ whole genome shotgun (WGS) entry which is preliminary data.</text>
</comment>
<feature type="domain" description="Myb-like" evidence="14">
    <location>
        <begin position="306"/>
        <end position="356"/>
    </location>
</feature>
<dbReference type="InterPro" id="IPR017930">
    <property type="entry name" value="Myb_dom"/>
</dbReference>
<feature type="region of interest" description="Disordered" evidence="13">
    <location>
        <begin position="359"/>
        <end position="383"/>
    </location>
</feature>
<keyword evidence="3" id="KW-0963">Cytoplasm</keyword>
<dbReference type="PANTHER" id="PTHR12241">
    <property type="entry name" value="TUBULIN POLYGLUTAMYLASE"/>
    <property type="match status" value="1"/>
</dbReference>
<dbReference type="FunFam" id="1.10.10.60:FF:000010">
    <property type="entry name" value="Transcriptional activator Myb isoform A"/>
    <property type="match status" value="1"/>
</dbReference>
<dbReference type="SUPFAM" id="SSF56059">
    <property type="entry name" value="Glutathione synthetase ATP-binding domain-like"/>
    <property type="match status" value="1"/>
</dbReference>
<keyword evidence="8" id="KW-0067">ATP-binding</keyword>
<evidence type="ECO:0000256" key="10">
    <source>
        <dbReference type="ARBA" id="ARBA00023125"/>
    </source>
</evidence>
<sequence>RMIGIPEPRLMKEDANARLDASLKKNESVSKDSTALEVLASQMNHIANDQNTPMNGQTIKPSQLADLTEIQFLRAKVAQQEDTLKHLLLNERVVHDQLQQLQNTVLSLRDDLCRVLGIAESTVRNGIVDSLDGDDGRDQDSDGQDENSYRKVPPLHQYQHNYARSSSSNSPTSSPTSSILSSKQKSSKVGIVKLAMDKKRSFNGLNYDPAISAVLLPEPPLKHVKREPKSSDSYDNENDQDSNISSPRKRGKFSNKLGKRPWTALEDQELAIAVQTSGASDWSAISLLLPGRCGKQCRERWVNHLSPSVNKEAWTEEEDDLIFKTRDRIGNHWADIARLLPGRTDNAVKNRFYSTMRRRLRQQRASARQKGQKDDEKKDENASIKAMFNPENGIRLTDGQYINHFPNHYELTRKDLMVKNIKRYKKEAEKDPTLAEKLDFIPTTYTLPADYSLFVEEFRRNPNVMWIMKPCSKAQGKGIFIINKLSQTKKWATAKSVEGYVVSRYIENPLLIGGKKFDLRMYVLVISYRPLQAFVYSEGFARFCNVKYSTDIDDMDNPFMHLTNVAVQKHNEDYNSKHGGKWNIYNLRLYVEATRGRGEADKMLSAIQHIMLHSLKAVQNVIINDPHCFECYGYDIIIDSDLKPWLVEVNASPSLSTTTIEDRNMKSRLLRDVLELAIVNDTVDARRTFLNPELSATNGFEWLINEATTLDTTKHKQSSRKNSTQWR</sequence>
<keyword evidence="10" id="KW-0238">DNA-binding</keyword>
<feature type="domain" description="HTH myb-type" evidence="15">
    <location>
        <begin position="306"/>
        <end position="360"/>
    </location>
</feature>
<keyword evidence="17" id="KW-1185">Reference proteome</keyword>
<dbReference type="OrthoDB" id="202825at2759"/>
<dbReference type="Proteomes" id="UP000243217">
    <property type="component" value="Unassembled WGS sequence"/>
</dbReference>
<evidence type="ECO:0000256" key="8">
    <source>
        <dbReference type="ARBA" id="ARBA00022840"/>
    </source>
</evidence>
<keyword evidence="6" id="KW-0677">Repeat</keyword>
<proteinExistence type="inferred from homology"/>
<keyword evidence="12" id="KW-0966">Cell projection</keyword>
<dbReference type="EMBL" id="JNBS01000281">
    <property type="protein sequence ID" value="OQS07066.1"/>
    <property type="molecule type" value="Genomic_DNA"/>
</dbReference>
<dbReference type="Pfam" id="PF03133">
    <property type="entry name" value="TTL"/>
    <property type="match status" value="1"/>
</dbReference>
<accession>A0A1W0A9U9</accession>
<dbReference type="Pfam" id="PF00249">
    <property type="entry name" value="Myb_DNA-binding"/>
    <property type="match status" value="2"/>
</dbReference>
<feature type="compositionally biased region" description="Basic residues" evidence="13">
    <location>
        <begin position="247"/>
        <end position="256"/>
    </location>
</feature>
<evidence type="ECO:0000313" key="16">
    <source>
        <dbReference type="EMBL" id="OQS07066.1"/>
    </source>
</evidence>